<dbReference type="InterPro" id="IPR000169">
    <property type="entry name" value="Pept_cys_AS"/>
</dbReference>
<dbReference type="InterPro" id="IPR040528">
    <property type="entry name" value="Lectin-like"/>
</dbReference>
<dbReference type="InterPro" id="IPR000668">
    <property type="entry name" value="Peptidase_C1A_C"/>
</dbReference>
<dbReference type="GO" id="GO:0030246">
    <property type="term" value="F:carbohydrate binding"/>
    <property type="evidence" value="ECO:0007669"/>
    <property type="project" value="InterPro"/>
</dbReference>
<dbReference type="OrthoDB" id="3648721at2"/>
<dbReference type="InterPro" id="IPR025660">
    <property type="entry name" value="Pept_his_AS"/>
</dbReference>
<dbReference type="Gene3D" id="3.90.70.10">
    <property type="entry name" value="Cysteine proteinases"/>
    <property type="match status" value="1"/>
</dbReference>
<dbReference type="SMART" id="SM00645">
    <property type="entry name" value="Pept_C1"/>
    <property type="match status" value="1"/>
</dbReference>
<dbReference type="InterPro" id="IPR038765">
    <property type="entry name" value="Papain-like_cys_pep_sf"/>
</dbReference>
<dbReference type="RefSeq" id="WP_079427927.1">
    <property type="nucleotide sequence ID" value="NZ_MZGV01000080.1"/>
</dbReference>
<protein>
    <submittedName>
        <fullName evidence="3">Papain family cysteine protease</fullName>
    </submittedName>
</protein>
<name>A0A1V4IC77_9CLOT</name>
<dbReference type="PROSITE" id="PS00139">
    <property type="entry name" value="THIOL_PROTEASE_CYS"/>
    <property type="match status" value="1"/>
</dbReference>
<evidence type="ECO:0000256" key="1">
    <source>
        <dbReference type="ARBA" id="ARBA00008455"/>
    </source>
</evidence>
<proteinExistence type="inferred from homology"/>
<dbReference type="GO" id="GO:0008234">
    <property type="term" value="F:cysteine-type peptidase activity"/>
    <property type="evidence" value="ECO:0007669"/>
    <property type="project" value="InterPro"/>
</dbReference>
<dbReference type="CDD" id="cd02619">
    <property type="entry name" value="Peptidase_C1"/>
    <property type="match status" value="1"/>
</dbReference>
<dbReference type="AlphaFoldDB" id="A0A1V4IC77"/>
<keyword evidence="4" id="KW-1185">Reference proteome</keyword>
<evidence type="ECO:0000313" key="3">
    <source>
        <dbReference type="EMBL" id="OPJ57556.1"/>
    </source>
</evidence>
<dbReference type="Gene3D" id="2.60.40.680">
    <property type="match status" value="1"/>
</dbReference>
<dbReference type="InterPro" id="IPR008965">
    <property type="entry name" value="CBM2/CBM3_carb-bd_dom_sf"/>
</dbReference>
<dbReference type="GO" id="GO:0000272">
    <property type="term" value="P:polysaccharide catabolic process"/>
    <property type="evidence" value="ECO:0007669"/>
    <property type="project" value="InterPro"/>
</dbReference>
<evidence type="ECO:0000259" key="2">
    <source>
        <dbReference type="SMART" id="SM00645"/>
    </source>
</evidence>
<keyword evidence="3" id="KW-0378">Hydrolase</keyword>
<dbReference type="Pfam" id="PF00112">
    <property type="entry name" value="Peptidase_C1"/>
    <property type="match status" value="1"/>
</dbReference>
<dbReference type="InterPro" id="IPR013128">
    <property type="entry name" value="Peptidase_C1A"/>
</dbReference>
<gene>
    <name evidence="3" type="ORF">CLORY_40500</name>
</gene>
<comment type="caution">
    <text evidence="3">The sequence shown here is derived from an EMBL/GenBank/DDBJ whole genome shotgun (WGS) entry which is preliminary data.</text>
</comment>
<dbReference type="CDD" id="cd08547">
    <property type="entry name" value="Type_II_cohesin"/>
    <property type="match status" value="1"/>
</dbReference>
<organism evidence="3 4">
    <name type="scientific">Clostridium oryzae</name>
    <dbReference type="NCBI Taxonomy" id="1450648"/>
    <lineage>
        <taxon>Bacteria</taxon>
        <taxon>Bacillati</taxon>
        <taxon>Bacillota</taxon>
        <taxon>Clostridia</taxon>
        <taxon>Eubacteriales</taxon>
        <taxon>Clostridiaceae</taxon>
        <taxon>Clostridium</taxon>
    </lineage>
</organism>
<dbReference type="SUPFAM" id="SSF49384">
    <property type="entry name" value="Carbohydrate-binding domain"/>
    <property type="match status" value="1"/>
</dbReference>
<dbReference type="EMBL" id="MZGV01000080">
    <property type="protein sequence ID" value="OPJ57556.1"/>
    <property type="molecule type" value="Genomic_DNA"/>
</dbReference>
<dbReference type="STRING" id="1450648.CLORY_40500"/>
<dbReference type="PROSITE" id="PS00639">
    <property type="entry name" value="THIOL_PROTEASE_HIS"/>
    <property type="match status" value="1"/>
</dbReference>
<comment type="similarity">
    <text evidence="1">Belongs to the peptidase C1 family.</text>
</comment>
<dbReference type="InterPro" id="IPR002102">
    <property type="entry name" value="Cohesin_dom"/>
</dbReference>
<accession>A0A1V4IC77</accession>
<dbReference type="PANTHER" id="PTHR12411">
    <property type="entry name" value="CYSTEINE PROTEASE FAMILY C1-RELATED"/>
    <property type="match status" value="1"/>
</dbReference>
<feature type="domain" description="Peptidase C1A papain C-terminal" evidence="2">
    <location>
        <begin position="59"/>
        <end position="274"/>
    </location>
</feature>
<sequence>MSDPKFTALPKNKDFLDYLESIKQGNVLSSTESKHSLGSVPPVVELPKYQVKQDQNAEFPSYYDLRSEGRVTPVKNQNPLGTCWAFATFGSLESNLLPNEFTDLSENNLINNHGFDWTVDQGGNHVLSSAYLTRWSGPMDEKDDPYAGQVHPSPSDIYPIKHIQEIRLLPARQNYTDNDYIKNVLVNYGAIHASMLWDDNYYDENSNAYYYNIAGTGTNHAVTIIGWDNNFSSSYFSITPPGDGAFIIENSWGTDWGSNGYFYISYYDERFVPRAAYTIAESTNNYKDIYQYDQFGFINSLGYTDSRSIWMANMFTAISDNPLTAVSFYTLYPSTECTIEVYTNCQDLPASGQLAATKSFTSNMIGYQTVKLDSPLAIANGTKFSIVVNLTVPAGYTSYAAVEEKIEGFSSNVTINPGESFLSSDKVSWFDLSQQPPYGNVCLKAFTEYIPTAAIVSFEPLTKIVTKLPTSEYSDNFIIKVIIKSLPSGQNVLGFHDTVSFDANLLQAVGCEIPSDCLLNPIIGEPIIDINNLSGTIDFNLARSDTAYPSSDGVVFNITLKAKDNGTASLSHSIADLRDDQGNPILVSAENCSIDIISSFIGDFNYDGKIDFEDLLLFAKAWNHKTGDIGWENATAGLYGTPYKEKDIGPATGTPPDLNVTPDNIVDLKDYLVFVEMWKWIWRS</sequence>
<evidence type="ECO:0000313" key="4">
    <source>
        <dbReference type="Proteomes" id="UP000190080"/>
    </source>
</evidence>
<dbReference type="Pfam" id="PF18560">
    <property type="entry name" value="Lectin_like"/>
    <property type="match status" value="1"/>
</dbReference>
<dbReference type="Proteomes" id="UP000190080">
    <property type="component" value="Unassembled WGS sequence"/>
</dbReference>
<reference evidence="3 4" key="1">
    <citation type="submission" date="2017-03" db="EMBL/GenBank/DDBJ databases">
        <title>Genome sequence of Clostridium oryzae DSM 28571.</title>
        <authorList>
            <person name="Poehlein A."/>
            <person name="Daniel R."/>
        </authorList>
    </citation>
    <scope>NUCLEOTIDE SEQUENCE [LARGE SCALE GENOMIC DNA]</scope>
    <source>
        <strain evidence="3 4">DSM 28571</strain>
    </source>
</reference>
<dbReference type="GO" id="GO:0006508">
    <property type="term" value="P:proteolysis"/>
    <property type="evidence" value="ECO:0007669"/>
    <property type="project" value="UniProtKB-KW"/>
</dbReference>
<dbReference type="Pfam" id="PF00963">
    <property type="entry name" value="Cohesin"/>
    <property type="match status" value="1"/>
</dbReference>
<dbReference type="SUPFAM" id="SSF54001">
    <property type="entry name" value="Cysteine proteinases"/>
    <property type="match status" value="1"/>
</dbReference>
<keyword evidence="3" id="KW-0645">Protease</keyword>